<feature type="region of interest" description="Disordered" evidence="1">
    <location>
        <begin position="251"/>
        <end position="284"/>
    </location>
</feature>
<evidence type="ECO:0000256" key="1">
    <source>
        <dbReference type="SAM" id="MobiDB-lite"/>
    </source>
</evidence>
<feature type="compositionally biased region" description="Basic and acidic residues" evidence="1">
    <location>
        <begin position="251"/>
        <end position="278"/>
    </location>
</feature>
<dbReference type="Pfam" id="PF21897">
    <property type="entry name" value="DUF6919"/>
    <property type="match status" value="1"/>
</dbReference>
<dbReference type="OrthoDB" id="10425391at2759"/>
<protein>
    <recommendedName>
        <fullName evidence="2">DUF6919 domain-containing protein</fullName>
    </recommendedName>
</protein>
<dbReference type="InterPro" id="IPR054212">
    <property type="entry name" value="DUF6919"/>
</dbReference>
<accession>A0A139HPS7</accession>
<organism evidence="3 4">
    <name type="scientific">Pseudocercospora eumusae</name>
    <dbReference type="NCBI Taxonomy" id="321146"/>
    <lineage>
        <taxon>Eukaryota</taxon>
        <taxon>Fungi</taxon>
        <taxon>Dikarya</taxon>
        <taxon>Ascomycota</taxon>
        <taxon>Pezizomycotina</taxon>
        <taxon>Dothideomycetes</taxon>
        <taxon>Dothideomycetidae</taxon>
        <taxon>Mycosphaerellales</taxon>
        <taxon>Mycosphaerellaceae</taxon>
        <taxon>Pseudocercospora</taxon>
    </lineage>
</organism>
<keyword evidence="4" id="KW-1185">Reference proteome</keyword>
<feature type="domain" description="DUF6919" evidence="2">
    <location>
        <begin position="26"/>
        <end position="98"/>
    </location>
</feature>
<dbReference type="AlphaFoldDB" id="A0A139HPS7"/>
<evidence type="ECO:0000313" key="4">
    <source>
        <dbReference type="Proteomes" id="UP000070133"/>
    </source>
</evidence>
<name>A0A139HPS7_9PEZI</name>
<comment type="caution">
    <text evidence="3">The sequence shown here is derived from an EMBL/GenBank/DDBJ whole genome shotgun (WGS) entry which is preliminary data.</text>
</comment>
<dbReference type="EMBL" id="LFZN01000021">
    <property type="protein sequence ID" value="KXT04397.1"/>
    <property type="molecule type" value="Genomic_DNA"/>
</dbReference>
<sequence length="284" mass="32187">MDLTVANTAAPPGVPSCNCADGDDWQRLWNDAESWQGFLDANRAFLRGEMSQSPYYHAQISEETKPLVESLLKLHDYGFLTYCSQPSRDDKDAYFIERDCCAKCGNKNGYHQRKQRAYLSFLFPVGLLNPEAGDAFINELWKDEKLYLSIITYERFCRSGCCRVGTKTISDFPGGWATHMSREAPTYQEAVESEFESSQFIDLDCSYVLDAFMMANPSITSAVNPFIFHVLAEDWEPCDLAQHVIDAAERAGLEKTFPERSDDVGGKHDESSREKEAEDAREEE</sequence>
<gene>
    <name evidence="3" type="ORF">AC578_3577</name>
</gene>
<reference evidence="3 4" key="1">
    <citation type="submission" date="2015-07" db="EMBL/GenBank/DDBJ databases">
        <title>Comparative genomics of the Sigatoka disease complex on banana suggests a link between parallel evolutionary changes in Pseudocercospora fijiensis and Pseudocercospora eumusae and increased virulence on the banana host.</title>
        <authorList>
            <person name="Chang T.-C."/>
            <person name="Salvucci A."/>
            <person name="Crous P.W."/>
            <person name="Stergiopoulos I."/>
        </authorList>
    </citation>
    <scope>NUCLEOTIDE SEQUENCE [LARGE SCALE GENOMIC DNA]</scope>
    <source>
        <strain evidence="3 4">CBS 114824</strain>
    </source>
</reference>
<evidence type="ECO:0000313" key="3">
    <source>
        <dbReference type="EMBL" id="KXT04397.1"/>
    </source>
</evidence>
<evidence type="ECO:0000259" key="2">
    <source>
        <dbReference type="Pfam" id="PF21897"/>
    </source>
</evidence>
<proteinExistence type="predicted"/>
<dbReference type="Proteomes" id="UP000070133">
    <property type="component" value="Unassembled WGS sequence"/>
</dbReference>